<sequence length="63" mass="7268">MQGYNLNFLQYTDHTVTSRVCLSCLSIFLRTSSSPVFHRHIESTRIFQCTSTGNFIFIGFWGT</sequence>
<dbReference type="Proteomes" id="UP000054217">
    <property type="component" value="Unassembled WGS sequence"/>
</dbReference>
<dbReference type="AlphaFoldDB" id="A0A0C3KJ51"/>
<protein>
    <submittedName>
        <fullName evidence="1">Uncharacterized protein</fullName>
    </submittedName>
</protein>
<dbReference type="EMBL" id="KN831954">
    <property type="protein sequence ID" value="KIO09612.1"/>
    <property type="molecule type" value="Genomic_DNA"/>
</dbReference>
<proteinExistence type="predicted"/>
<evidence type="ECO:0000313" key="1">
    <source>
        <dbReference type="EMBL" id="KIO09612.1"/>
    </source>
</evidence>
<dbReference type="HOGENOM" id="CLU_2886743_0_0_1"/>
<dbReference type="InParanoid" id="A0A0C3KJ51"/>
<accession>A0A0C3KJ51</accession>
<gene>
    <name evidence="1" type="ORF">M404DRAFT_996441</name>
</gene>
<reference evidence="1 2" key="1">
    <citation type="submission" date="2014-04" db="EMBL/GenBank/DDBJ databases">
        <authorList>
            <consortium name="DOE Joint Genome Institute"/>
            <person name="Kuo A."/>
            <person name="Kohler A."/>
            <person name="Costa M.D."/>
            <person name="Nagy L.G."/>
            <person name="Floudas D."/>
            <person name="Copeland A."/>
            <person name="Barry K.W."/>
            <person name="Cichocki N."/>
            <person name="Veneault-Fourrey C."/>
            <person name="LaButti K."/>
            <person name="Lindquist E.A."/>
            <person name="Lipzen A."/>
            <person name="Lundell T."/>
            <person name="Morin E."/>
            <person name="Murat C."/>
            <person name="Sun H."/>
            <person name="Tunlid A."/>
            <person name="Henrissat B."/>
            <person name="Grigoriev I.V."/>
            <person name="Hibbett D.S."/>
            <person name="Martin F."/>
            <person name="Nordberg H.P."/>
            <person name="Cantor M.N."/>
            <person name="Hua S.X."/>
        </authorList>
    </citation>
    <scope>NUCLEOTIDE SEQUENCE [LARGE SCALE GENOMIC DNA]</scope>
    <source>
        <strain evidence="1 2">Marx 270</strain>
    </source>
</reference>
<name>A0A0C3KJ51_PISTI</name>
<evidence type="ECO:0000313" key="2">
    <source>
        <dbReference type="Proteomes" id="UP000054217"/>
    </source>
</evidence>
<keyword evidence="2" id="KW-1185">Reference proteome</keyword>
<reference evidence="2" key="2">
    <citation type="submission" date="2015-01" db="EMBL/GenBank/DDBJ databases">
        <title>Evolutionary Origins and Diversification of the Mycorrhizal Mutualists.</title>
        <authorList>
            <consortium name="DOE Joint Genome Institute"/>
            <consortium name="Mycorrhizal Genomics Consortium"/>
            <person name="Kohler A."/>
            <person name="Kuo A."/>
            <person name="Nagy L.G."/>
            <person name="Floudas D."/>
            <person name="Copeland A."/>
            <person name="Barry K.W."/>
            <person name="Cichocki N."/>
            <person name="Veneault-Fourrey C."/>
            <person name="LaButti K."/>
            <person name="Lindquist E.A."/>
            <person name="Lipzen A."/>
            <person name="Lundell T."/>
            <person name="Morin E."/>
            <person name="Murat C."/>
            <person name="Riley R."/>
            <person name="Ohm R."/>
            <person name="Sun H."/>
            <person name="Tunlid A."/>
            <person name="Henrissat B."/>
            <person name="Grigoriev I.V."/>
            <person name="Hibbett D.S."/>
            <person name="Martin F."/>
        </authorList>
    </citation>
    <scope>NUCLEOTIDE SEQUENCE [LARGE SCALE GENOMIC DNA]</scope>
    <source>
        <strain evidence="2">Marx 270</strain>
    </source>
</reference>
<organism evidence="1 2">
    <name type="scientific">Pisolithus tinctorius Marx 270</name>
    <dbReference type="NCBI Taxonomy" id="870435"/>
    <lineage>
        <taxon>Eukaryota</taxon>
        <taxon>Fungi</taxon>
        <taxon>Dikarya</taxon>
        <taxon>Basidiomycota</taxon>
        <taxon>Agaricomycotina</taxon>
        <taxon>Agaricomycetes</taxon>
        <taxon>Agaricomycetidae</taxon>
        <taxon>Boletales</taxon>
        <taxon>Sclerodermatineae</taxon>
        <taxon>Pisolithaceae</taxon>
        <taxon>Pisolithus</taxon>
    </lineage>
</organism>